<accession>A0A6B0YQW5</accession>
<dbReference type="InterPro" id="IPR011330">
    <property type="entry name" value="Glyco_hydro/deAcase_b/a-brl"/>
</dbReference>
<dbReference type="EMBL" id="VXRG01000028">
    <property type="protein sequence ID" value="MXY92369.1"/>
    <property type="molecule type" value="Genomic_DNA"/>
</dbReference>
<gene>
    <name evidence="2" type="ORF">F4Y42_02865</name>
</gene>
<protein>
    <submittedName>
        <fullName evidence="2">Polysaccharide deacetylase family protein</fullName>
    </submittedName>
</protein>
<reference evidence="2" key="1">
    <citation type="submission" date="2019-09" db="EMBL/GenBank/DDBJ databases">
        <title>Characterisation of the sponge microbiome using genome-centric metagenomics.</title>
        <authorList>
            <person name="Engelberts J.P."/>
            <person name="Robbins S.J."/>
            <person name="De Goeij J.M."/>
            <person name="Aranda M."/>
            <person name="Bell S.C."/>
            <person name="Webster N.S."/>
        </authorList>
    </citation>
    <scope>NUCLEOTIDE SEQUENCE</scope>
    <source>
        <strain evidence="2">SB0664_bin_27</strain>
    </source>
</reference>
<dbReference type="GO" id="GO:0016810">
    <property type="term" value="F:hydrolase activity, acting on carbon-nitrogen (but not peptide) bonds"/>
    <property type="evidence" value="ECO:0007669"/>
    <property type="project" value="InterPro"/>
</dbReference>
<feature type="domain" description="NodB homology" evidence="1">
    <location>
        <begin position="9"/>
        <end position="157"/>
    </location>
</feature>
<proteinExistence type="predicted"/>
<sequence length="298" mass="33048">MTAFSWTIDDAGWGDSVLVDSLRKTTDFLRSRGLGSTIFAVPKPWDEPMSAVWKEALIAACRAGHDLQPLGLTHSDCYEFGPPAWPATSLLPTLQPEFDERREELMQRYTVKKLRARVEEAKEIFLQDYGINPTVFRAPCGAISKPMFSALREAGIGYHSSVHISGSGYSHVQEDGGDVAQNWVDDIPYRPFRWYEGIVEAPILNEYTWHESGQRSHEFVELARQDLDLISKHSPVAVILMHTHGNADDFEHTFRVIDAVSEHVGRKPGASFATLGELAASGALAEAATVKGPDILEV</sequence>
<organism evidence="2">
    <name type="scientific">Caldilineaceae bacterium SB0664_bin_27</name>
    <dbReference type="NCBI Taxonomy" id="2605260"/>
    <lineage>
        <taxon>Bacteria</taxon>
        <taxon>Bacillati</taxon>
        <taxon>Chloroflexota</taxon>
        <taxon>Caldilineae</taxon>
        <taxon>Caldilineales</taxon>
        <taxon>Caldilineaceae</taxon>
    </lineage>
</organism>
<dbReference type="AlphaFoldDB" id="A0A6B0YQW5"/>
<dbReference type="SUPFAM" id="SSF88713">
    <property type="entry name" value="Glycoside hydrolase/deacetylase"/>
    <property type="match status" value="1"/>
</dbReference>
<name>A0A6B0YQW5_9CHLR</name>
<comment type="caution">
    <text evidence="2">The sequence shown here is derived from an EMBL/GenBank/DDBJ whole genome shotgun (WGS) entry which is preliminary data.</text>
</comment>
<evidence type="ECO:0000259" key="1">
    <source>
        <dbReference type="Pfam" id="PF01522"/>
    </source>
</evidence>
<evidence type="ECO:0000313" key="2">
    <source>
        <dbReference type="EMBL" id="MXY92369.1"/>
    </source>
</evidence>
<dbReference type="Gene3D" id="3.20.20.370">
    <property type="entry name" value="Glycoside hydrolase/deacetylase"/>
    <property type="match status" value="1"/>
</dbReference>
<dbReference type="Pfam" id="PF01522">
    <property type="entry name" value="Polysacc_deac_1"/>
    <property type="match status" value="1"/>
</dbReference>
<dbReference type="InterPro" id="IPR002509">
    <property type="entry name" value="NODB_dom"/>
</dbReference>
<dbReference type="GO" id="GO:0005975">
    <property type="term" value="P:carbohydrate metabolic process"/>
    <property type="evidence" value="ECO:0007669"/>
    <property type="project" value="InterPro"/>
</dbReference>